<evidence type="ECO:0000256" key="2">
    <source>
        <dbReference type="ARBA" id="ARBA00022692"/>
    </source>
</evidence>
<evidence type="ECO:0008006" key="8">
    <source>
        <dbReference type="Google" id="ProtNLM"/>
    </source>
</evidence>
<sequence length="273" mass="29304">MNDVVAVLILSFIGSILGLSGGIIFVFNKSLRPFLNKYSIPFAAGILITVSIMGVLPEAVHMAGDDAYRVVLFTFIGAYLFEHLFFGIHHHDHGEKGIHYDTAVPLVIIGDTIHNFIDGVAISATYLANPGLGIITAISTFLHEVPHEVGDFGILLKSGFSNKMAVAVNVFSAAATFIGALLVVYYPQSDAVIGILLAIAAGLFLYLGATDFLPHIYEESISKYKATTSLIVGAVLMVIMLTLIPHADSNQTHNESAIVEQKIPTGSLKLESY</sequence>
<evidence type="ECO:0000256" key="5">
    <source>
        <dbReference type="SAM" id="Phobius"/>
    </source>
</evidence>
<dbReference type="Pfam" id="PF02535">
    <property type="entry name" value="Zip"/>
    <property type="match status" value="1"/>
</dbReference>
<feature type="transmembrane region" description="Helical" evidence="5">
    <location>
        <begin position="38"/>
        <end position="56"/>
    </location>
</feature>
<evidence type="ECO:0000256" key="4">
    <source>
        <dbReference type="ARBA" id="ARBA00023136"/>
    </source>
</evidence>
<comment type="caution">
    <text evidence="6">The sequence shown here is derived from an EMBL/GenBank/DDBJ whole genome shotgun (WGS) entry which is preliminary data.</text>
</comment>
<organism evidence="6 7">
    <name type="scientific">candidate division WWE3 bacterium CG22_combo_CG10-13_8_21_14_all_39_12</name>
    <dbReference type="NCBI Taxonomy" id="1975094"/>
    <lineage>
        <taxon>Bacteria</taxon>
        <taxon>Katanobacteria</taxon>
    </lineage>
</organism>
<dbReference type="Proteomes" id="UP000228495">
    <property type="component" value="Unassembled WGS sequence"/>
</dbReference>
<reference evidence="6 7" key="1">
    <citation type="submission" date="2017-09" db="EMBL/GenBank/DDBJ databases">
        <title>Depth-based differentiation of microbial function through sediment-hosted aquifers and enrichment of novel symbionts in the deep terrestrial subsurface.</title>
        <authorList>
            <person name="Probst A.J."/>
            <person name="Ladd B."/>
            <person name="Jarett J.K."/>
            <person name="Geller-Mcgrath D.E."/>
            <person name="Sieber C.M."/>
            <person name="Emerson J.B."/>
            <person name="Anantharaman K."/>
            <person name="Thomas B.C."/>
            <person name="Malmstrom R."/>
            <person name="Stieglmeier M."/>
            <person name="Klingl A."/>
            <person name="Woyke T."/>
            <person name="Ryan C.M."/>
            <person name="Banfield J.F."/>
        </authorList>
    </citation>
    <scope>NUCLEOTIDE SEQUENCE [LARGE SCALE GENOMIC DNA]</scope>
    <source>
        <strain evidence="6">CG22_combo_CG10-13_8_21_14_all_39_12</strain>
    </source>
</reference>
<dbReference type="GO" id="GO:0005385">
    <property type="term" value="F:zinc ion transmembrane transporter activity"/>
    <property type="evidence" value="ECO:0007669"/>
    <property type="project" value="TreeGrafter"/>
</dbReference>
<dbReference type="InterPro" id="IPR003689">
    <property type="entry name" value="ZIP"/>
</dbReference>
<evidence type="ECO:0000256" key="1">
    <source>
        <dbReference type="ARBA" id="ARBA00004141"/>
    </source>
</evidence>
<keyword evidence="3 5" id="KW-1133">Transmembrane helix</keyword>
<evidence type="ECO:0000256" key="3">
    <source>
        <dbReference type="ARBA" id="ARBA00022989"/>
    </source>
</evidence>
<feature type="transmembrane region" description="Helical" evidence="5">
    <location>
        <begin position="68"/>
        <end position="88"/>
    </location>
</feature>
<feature type="transmembrane region" description="Helical" evidence="5">
    <location>
        <begin position="166"/>
        <end position="186"/>
    </location>
</feature>
<gene>
    <name evidence="6" type="ORF">COX05_01815</name>
</gene>
<dbReference type="EMBL" id="PCSU01000027">
    <property type="protein sequence ID" value="PIP56667.1"/>
    <property type="molecule type" value="Genomic_DNA"/>
</dbReference>
<evidence type="ECO:0000313" key="6">
    <source>
        <dbReference type="EMBL" id="PIP56667.1"/>
    </source>
</evidence>
<dbReference type="AlphaFoldDB" id="A0A2H0BG68"/>
<dbReference type="PANTHER" id="PTHR16950:SF17">
    <property type="entry name" value="ZRT (ZRT), IRT- (IRT-) LIKE PROTEIN TRANSPORTER"/>
    <property type="match status" value="1"/>
</dbReference>
<accession>A0A2H0BG68</accession>
<dbReference type="GO" id="GO:0006882">
    <property type="term" value="P:intracellular zinc ion homeostasis"/>
    <property type="evidence" value="ECO:0007669"/>
    <property type="project" value="TreeGrafter"/>
</dbReference>
<proteinExistence type="predicted"/>
<dbReference type="PANTHER" id="PTHR16950">
    <property type="entry name" value="ZINC TRANSPORTER SLC39A7 HISTIDINE-RICH MEMBRANE PROTEIN KE4"/>
    <property type="match status" value="1"/>
</dbReference>
<feature type="transmembrane region" description="Helical" evidence="5">
    <location>
        <begin position="226"/>
        <end position="244"/>
    </location>
</feature>
<keyword evidence="4 5" id="KW-0472">Membrane</keyword>
<comment type="subcellular location">
    <subcellularLocation>
        <location evidence="1">Membrane</location>
        <topology evidence="1">Multi-pass membrane protein</topology>
    </subcellularLocation>
</comment>
<evidence type="ECO:0000313" key="7">
    <source>
        <dbReference type="Proteomes" id="UP000228495"/>
    </source>
</evidence>
<dbReference type="GO" id="GO:0016020">
    <property type="term" value="C:membrane"/>
    <property type="evidence" value="ECO:0007669"/>
    <property type="project" value="UniProtKB-SubCell"/>
</dbReference>
<feature type="transmembrane region" description="Helical" evidence="5">
    <location>
        <begin position="192"/>
        <end position="214"/>
    </location>
</feature>
<feature type="transmembrane region" description="Helical" evidence="5">
    <location>
        <begin position="6"/>
        <end position="26"/>
    </location>
</feature>
<keyword evidence="2 5" id="KW-0812">Transmembrane</keyword>
<protein>
    <recommendedName>
        <fullName evidence="8">ZIP zinc transporter</fullName>
    </recommendedName>
</protein>
<name>A0A2H0BG68_UNCKA</name>